<evidence type="ECO:0000256" key="1">
    <source>
        <dbReference type="SAM" id="Phobius"/>
    </source>
</evidence>
<dbReference type="RefSeq" id="WP_073176642.1">
    <property type="nucleotide sequence ID" value="NZ_FQWL01000001.1"/>
</dbReference>
<feature type="transmembrane region" description="Helical" evidence="1">
    <location>
        <begin position="152"/>
        <end position="171"/>
    </location>
</feature>
<keyword evidence="1" id="KW-0472">Membrane</keyword>
<feature type="transmembrane region" description="Helical" evidence="1">
    <location>
        <begin position="118"/>
        <end position="140"/>
    </location>
</feature>
<keyword evidence="1" id="KW-0812">Transmembrane</keyword>
<evidence type="ECO:0000313" key="3">
    <source>
        <dbReference type="Proteomes" id="UP000184532"/>
    </source>
</evidence>
<reference evidence="3" key="1">
    <citation type="submission" date="2016-11" db="EMBL/GenBank/DDBJ databases">
        <authorList>
            <person name="Varghese N."/>
            <person name="Submissions S."/>
        </authorList>
    </citation>
    <scope>NUCLEOTIDE SEQUENCE [LARGE SCALE GENOMIC DNA]</scope>
    <source>
        <strain evidence="3">DSM 22638</strain>
    </source>
</reference>
<organism evidence="2 3">
    <name type="scientific">Flagellimonas flava</name>
    <dbReference type="NCBI Taxonomy" id="570519"/>
    <lineage>
        <taxon>Bacteria</taxon>
        <taxon>Pseudomonadati</taxon>
        <taxon>Bacteroidota</taxon>
        <taxon>Flavobacteriia</taxon>
        <taxon>Flavobacteriales</taxon>
        <taxon>Flavobacteriaceae</taxon>
        <taxon>Flagellimonas</taxon>
    </lineage>
</organism>
<dbReference type="Proteomes" id="UP000184532">
    <property type="component" value="Unassembled WGS sequence"/>
</dbReference>
<feature type="transmembrane region" description="Helical" evidence="1">
    <location>
        <begin position="87"/>
        <end position="106"/>
    </location>
</feature>
<accession>A0A1M5IQF1</accession>
<dbReference type="AlphaFoldDB" id="A0A1M5IQF1"/>
<dbReference type="STRING" id="570519.SAMN04488116_0850"/>
<feature type="transmembrane region" description="Helical" evidence="1">
    <location>
        <begin position="16"/>
        <end position="37"/>
    </location>
</feature>
<feature type="transmembrane region" description="Helical" evidence="1">
    <location>
        <begin position="237"/>
        <end position="257"/>
    </location>
</feature>
<dbReference type="OrthoDB" id="343560at2"/>
<feature type="transmembrane region" description="Helical" evidence="1">
    <location>
        <begin position="57"/>
        <end position="75"/>
    </location>
</feature>
<keyword evidence="1" id="KW-1133">Transmembrane helix</keyword>
<gene>
    <name evidence="2" type="ORF">SAMN04488116_0850</name>
</gene>
<protein>
    <submittedName>
        <fullName evidence="2">Uncharacterized protein</fullName>
    </submittedName>
</protein>
<sequence length="266" mass="29628">MKNLREILHTIKENSPILYAIGIFHFVLAAVCILGLLFDDRMLAGINVWIKPLKFSISGGIYLLTSGFLATLYPFSKRKRNIVNNLVSWPLAIEIIIVVLQASRGVQSHYNQSNLLDGILFGIMGLLISIVVFTMIFYIVETIRLKMSVPRPVQWGILLGWIVVLFGSWVGGQMIGQMAHNVGVADGGEGLPLLNWSTIAGDLRVAHFFGLHGIQIIPLFAVMLTRKWKASKMAQNLVVILFGLLYGSWIAFTFYQAKQGMPLVNL</sequence>
<feature type="transmembrane region" description="Helical" evidence="1">
    <location>
        <begin position="205"/>
        <end position="225"/>
    </location>
</feature>
<proteinExistence type="predicted"/>
<name>A0A1M5IQF1_9FLAO</name>
<keyword evidence="3" id="KW-1185">Reference proteome</keyword>
<dbReference type="EMBL" id="FQWL01000001">
    <property type="protein sequence ID" value="SHG30259.1"/>
    <property type="molecule type" value="Genomic_DNA"/>
</dbReference>
<evidence type="ECO:0000313" key="2">
    <source>
        <dbReference type="EMBL" id="SHG30259.1"/>
    </source>
</evidence>